<feature type="domain" description="Ubiquitin-like" evidence="3">
    <location>
        <begin position="25"/>
        <end position="74"/>
    </location>
</feature>
<feature type="region of interest" description="Disordered" evidence="1">
    <location>
        <begin position="292"/>
        <end position="314"/>
    </location>
</feature>
<dbReference type="CDD" id="cd14326">
    <property type="entry name" value="UBA_UBL7"/>
    <property type="match status" value="1"/>
</dbReference>
<protein>
    <submittedName>
        <fullName evidence="4">Putative ubiquitin-like 7 bone marrow stromal cell-derived</fullName>
    </submittedName>
</protein>
<dbReference type="Gene3D" id="1.10.8.10">
    <property type="entry name" value="DNA helicase RuvA subunit, C-terminal domain"/>
    <property type="match status" value="1"/>
</dbReference>
<evidence type="ECO:0000259" key="3">
    <source>
        <dbReference type="PROSITE" id="PS50053"/>
    </source>
</evidence>
<feature type="compositionally biased region" description="Polar residues" evidence="1">
    <location>
        <begin position="302"/>
        <end position="314"/>
    </location>
</feature>
<dbReference type="EMBL" id="GIIL01006036">
    <property type="protein sequence ID" value="NOV49762.1"/>
    <property type="molecule type" value="Transcribed_RNA"/>
</dbReference>
<dbReference type="PROSITE" id="PS50053">
    <property type="entry name" value="UBIQUITIN_2"/>
    <property type="match status" value="1"/>
</dbReference>
<dbReference type="InterPro" id="IPR009060">
    <property type="entry name" value="UBA-like_sf"/>
</dbReference>
<evidence type="ECO:0000313" key="4">
    <source>
        <dbReference type="EMBL" id="NOV49762.1"/>
    </source>
</evidence>
<dbReference type="Pfam" id="PF00240">
    <property type="entry name" value="ubiquitin"/>
    <property type="match status" value="1"/>
</dbReference>
<accession>A0A6M2DUB6</accession>
<evidence type="ECO:0000256" key="1">
    <source>
        <dbReference type="SAM" id="MobiDB-lite"/>
    </source>
</evidence>
<dbReference type="GO" id="GO:0006511">
    <property type="term" value="P:ubiquitin-dependent protein catabolic process"/>
    <property type="evidence" value="ECO:0007669"/>
    <property type="project" value="TreeGrafter"/>
</dbReference>
<organism evidence="4">
    <name type="scientific">Xenopsylla cheopis</name>
    <name type="common">Oriental rat flea</name>
    <name type="synonym">Pulex cheopis</name>
    <dbReference type="NCBI Taxonomy" id="163159"/>
    <lineage>
        <taxon>Eukaryota</taxon>
        <taxon>Metazoa</taxon>
        <taxon>Ecdysozoa</taxon>
        <taxon>Arthropoda</taxon>
        <taxon>Hexapoda</taxon>
        <taxon>Insecta</taxon>
        <taxon>Pterygota</taxon>
        <taxon>Neoptera</taxon>
        <taxon>Endopterygota</taxon>
        <taxon>Siphonaptera</taxon>
        <taxon>Pulicidae</taxon>
        <taxon>Xenopsyllinae</taxon>
        <taxon>Xenopsylla</taxon>
    </lineage>
</organism>
<dbReference type="InterPro" id="IPR029071">
    <property type="entry name" value="Ubiquitin-like_domsf"/>
</dbReference>
<dbReference type="GO" id="GO:0031593">
    <property type="term" value="F:polyubiquitin modification-dependent protein binding"/>
    <property type="evidence" value="ECO:0007669"/>
    <property type="project" value="TreeGrafter"/>
</dbReference>
<dbReference type="AlphaFoldDB" id="A0A6M2DUB6"/>
<evidence type="ECO:0000259" key="2">
    <source>
        <dbReference type="PROSITE" id="PS50030"/>
    </source>
</evidence>
<dbReference type="InterPro" id="IPR015940">
    <property type="entry name" value="UBA"/>
</dbReference>
<dbReference type="PANTHER" id="PTHR10677">
    <property type="entry name" value="UBIQUILIN"/>
    <property type="match status" value="1"/>
</dbReference>
<dbReference type="Gene3D" id="3.10.20.90">
    <property type="entry name" value="Phosphatidylinositol 3-kinase Catalytic Subunit, Chain A, domain 1"/>
    <property type="match status" value="1"/>
</dbReference>
<dbReference type="GO" id="GO:0005829">
    <property type="term" value="C:cytosol"/>
    <property type="evidence" value="ECO:0007669"/>
    <property type="project" value="TreeGrafter"/>
</dbReference>
<dbReference type="PANTHER" id="PTHR10677:SF25">
    <property type="entry name" value="UBIQUITIN-LIKE PROTEIN 7"/>
    <property type="match status" value="1"/>
</dbReference>
<dbReference type="SMART" id="SM00165">
    <property type="entry name" value="UBA"/>
    <property type="match status" value="1"/>
</dbReference>
<dbReference type="InterPro" id="IPR000626">
    <property type="entry name" value="Ubiquitin-like_dom"/>
</dbReference>
<dbReference type="SUPFAM" id="SSF54236">
    <property type="entry name" value="Ubiquitin-like"/>
    <property type="match status" value="1"/>
</dbReference>
<dbReference type="PROSITE" id="PS50030">
    <property type="entry name" value="UBA"/>
    <property type="match status" value="1"/>
</dbReference>
<reference evidence="4" key="1">
    <citation type="submission" date="2020-03" db="EMBL/GenBank/DDBJ databases">
        <title>Transcriptomic Profiling of the Digestive Tract of the Rat Flea, Xenopsylla cheopis, Following Blood Feeding and Infection with Yersinia pestis.</title>
        <authorList>
            <person name="Bland D.M."/>
            <person name="Martens C.A."/>
            <person name="Virtaneva K."/>
            <person name="Kanakabandi K."/>
            <person name="Long D."/>
            <person name="Rosenke R."/>
            <person name="Saturday G.A."/>
            <person name="Hoyt F.H."/>
            <person name="Bruno D.P."/>
            <person name="Ribeiro J.M.C."/>
            <person name="Hinnebusch J."/>
        </authorList>
    </citation>
    <scope>NUCLEOTIDE SEQUENCE</scope>
</reference>
<dbReference type="InterPro" id="IPR015496">
    <property type="entry name" value="Ubiquilin"/>
</dbReference>
<name>A0A6M2DUB6_XENCH</name>
<feature type="domain" description="UBA" evidence="2">
    <location>
        <begin position="310"/>
        <end position="355"/>
    </location>
</feature>
<proteinExistence type="predicted"/>
<dbReference type="InterPro" id="IPR047878">
    <property type="entry name" value="UBL7_UBA"/>
</dbReference>
<sequence>MYIFLLHRTTKTNCIKYEIPCSGLEETVESFKNRFLKWFENPKNSIQLVYRGQILVDKKTLAENGIKPYAAIHIYNKSVLQEAPSTSSISEDKIHQVYQFVSSLRAHPHNKIGAVLKMNKAENLSRILKKVPKLNDDQRAKSIILDPMLLTMIKEENTLRKIAQNHPALIDALVYIMNVMKEKSKSSKSQRPANSASLPSISGLFSESDSDSSLDNFNLQMPARRTNSESNSIITANQLSAALAYANNTSNSNSATSIVSASTNGHNLNRSQSATVITSSMFSNALRHAMGHIQGNPRRSNRSNAQNGTQSENRNFATQLRRMRELGLTDHAINLQALVICDNDLQAAINLILSGAIENND</sequence>
<dbReference type="SUPFAM" id="SSF46934">
    <property type="entry name" value="UBA-like"/>
    <property type="match status" value="1"/>
</dbReference>